<accession>A0A2M7GBS6</accession>
<reference evidence="1 2" key="1">
    <citation type="submission" date="2017-09" db="EMBL/GenBank/DDBJ databases">
        <title>Depth-based differentiation of microbial function through sediment-hosted aquifers and enrichment of novel symbionts in the deep terrestrial subsurface.</title>
        <authorList>
            <person name="Probst A.J."/>
            <person name="Ladd B."/>
            <person name="Jarett J.K."/>
            <person name="Geller-Mcgrath D.E."/>
            <person name="Sieber C.M."/>
            <person name="Emerson J.B."/>
            <person name="Anantharaman K."/>
            <person name="Thomas B.C."/>
            <person name="Malmstrom R."/>
            <person name="Stieglmeier M."/>
            <person name="Klingl A."/>
            <person name="Woyke T."/>
            <person name="Ryan C.M."/>
            <person name="Banfield J.F."/>
        </authorList>
    </citation>
    <scope>NUCLEOTIDE SEQUENCE [LARGE SCALE GENOMIC DNA]</scope>
    <source>
        <strain evidence="1">CG17_big_fil_post_rev_8_21_14_2_50_48_46</strain>
    </source>
</reference>
<protein>
    <submittedName>
        <fullName evidence="1">Uncharacterized protein</fullName>
    </submittedName>
</protein>
<name>A0A2M7GBS6_9BACT</name>
<comment type="caution">
    <text evidence="1">The sequence shown here is derived from an EMBL/GenBank/DDBJ whole genome shotgun (WGS) entry which is preliminary data.</text>
</comment>
<organism evidence="1 2">
    <name type="scientific">bacterium (Candidatus Blackallbacteria) CG17_big_fil_post_rev_8_21_14_2_50_48_46</name>
    <dbReference type="NCBI Taxonomy" id="2014261"/>
    <lineage>
        <taxon>Bacteria</taxon>
        <taxon>Candidatus Blackallbacteria</taxon>
    </lineage>
</organism>
<evidence type="ECO:0000313" key="1">
    <source>
        <dbReference type="EMBL" id="PIW19383.1"/>
    </source>
</evidence>
<dbReference type="EMBL" id="PFFQ01000004">
    <property type="protein sequence ID" value="PIW19383.1"/>
    <property type="molecule type" value="Genomic_DNA"/>
</dbReference>
<dbReference type="PROSITE" id="PS51257">
    <property type="entry name" value="PROKAR_LIPOPROTEIN"/>
    <property type="match status" value="1"/>
</dbReference>
<sequence>MKNETVNELILNRSIHRLLGSFMLCSLLVACGDIPAESVATPSASAAFQDQIDVSAGSTALSVRNALNQARNAFLQISGRLQFVSPDLEAYQNAVDKVLPAMVGAANTLTTATASTTDNTTDMAALKEEFQQLYSDALNQMLNGINLNLQIYQNQYETPQSLSSGATLVSAEDALKSLSSIFQITEATERYLTELAAFDTLFTQQQPKQALDGLRNQQTVVMNGIFNFSAKTQDTQTIKNAYQMVAKSIVNPALLTQFSNLAIRAYGEEQVAYRKEEVTPNQSNPNRVVMVVREDGDHYRSLQIESGTLKNQLVQDSRGLRAADFLNQSNIVVVTPSPKP</sequence>
<evidence type="ECO:0000313" key="2">
    <source>
        <dbReference type="Proteomes" id="UP000231019"/>
    </source>
</evidence>
<proteinExistence type="predicted"/>
<dbReference type="AlphaFoldDB" id="A0A2M7GBS6"/>
<gene>
    <name evidence="1" type="ORF">COW36_00665</name>
</gene>
<dbReference type="Proteomes" id="UP000231019">
    <property type="component" value="Unassembled WGS sequence"/>
</dbReference>